<sequence length="365" mass="38690">MSGSDAAGDAAGDAGEAGELGDIFRRLIRNTGPISLAQFMGESNARYYAGRDPLGAAGDFVTAPEISQMFGELIGLWLADMWIRAGREEPVLYVELGPGRGTLARDALRAAGRYGLAPEVHLVEGSGALREVQEQAVPGAFWHADLAGVPQDAPMLLVANEFLDALPVRQLVRTQDGWRERMVGLEGDDFVFVAGRQPMDEAVPAEWRGAAVGTLLETSPASAAIAYEIAGRLAEQGGAALVIDYGHGEMRTGSTLQAVRAHAKVDPFAAPGAADLTAHVDFATLARIVQARGARHLGTVTQGEWLRALGIDARAQTLSARAPHYAQEIEAARHRLVDEAQMGRLFKVMGIAAPAWPDGAGFDAH</sequence>
<dbReference type="InterPro" id="IPR003788">
    <property type="entry name" value="NDUFAF7"/>
</dbReference>
<proteinExistence type="predicted"/>
<organism evidence="3 4">
    <name type="scientific">Pelagerythrobacter marinus</name>
    <dbReference type="NCBI Taxonomy" id="538382"/>
    <lineage>
        <taxon>Bacteria</taxon>
        <taxon>Pseudomonadati</taxon>
        <taxon>Pseudomonadota</taxon>
        <taxon>Alphaproteobacteria</taxon>
        <taxon>Sphingomonadales</taxon>
        <taxon>Erythrobacteraceae</taxon>
        <taxon>Pelagerythrobacter</taxon>
    </lineage>
</organism>
<keyword evidence="4" id="KW-1185">Reference proteome</keyword>
<dbReference type="InterPro" id="IPR038375">
    <property type="entry name" value="NDUFAF7_sf"/>
</dbReference>
<dbReference type="SUPFAM" id="SSF53335">
    <property type="entry name" value="S-adenosyl-L-methionine-dependent methyltransferases"/>
    <property type="match status" value="1"/>
</dbReference>
<keyword evidence="1 3" id="KW-0489">Methyltransferase</keyword>
<dbReference type="RefSeq" id="WP_160734197.1">
    <property type="nucleotide sequence ID" value="NZ_WTYO01000005.1"/>
</dbReference>
<name>A0ABW9UZJ3_9SPHN</name>
<dbReference type="EMBL" id="WTYO01000005">
    <property type="protein sequence ID" value="MXO69593.1"/>
    <property type="molecule type" value="Genomic_DNA"/>
</dbReference>
<evidence type="ECO:0000256" key="2">
    <source>
        <dbReference type="ARBA" id="ARBA00022679"/>
    </source>
</evidence>
<dbReference type="Gene3D" id="3.40.50.12710">
    <property type="match status" value="1"/>
</dbReference>
<gene>
    <name evidence="3" type="ORF">GRI72_12255</name>
</gene>
<dbReference type="PANTHER" id="PTHR12049:SF7">
    <property type="entry name" value="PROTEIN ARGININE METHYLTRANSFERASE NDUFAF7, MITOCHONDRIAL"/>
    <property type="match status" value="1"/>
</dbReference>
<dbReference type="InterPro" id="IPR029063">
    <property type="entry name" value="SAM-dependent_MTases_sf"/>
</dbReference>
<dbReference type="GO" id="GO:0032259">
    <property type="term" value="P:methylation"/>
    <property type="evidence" value="ECO:0007669"/>
    <property type="project" value="UniProtKB-KW"/>
</dbReference>
<evidence type="ECO:0000256" key="1">
    <source>
        <dbReference type="ARBA" id="ARBA00022603"/>
    </source>
</evidence>
<reference evidence="3 4" key="1">
    <citation type="submission" date="2019-12" db="EMBL/GenBank/DDBJ databases">
        <title>Genomic-based taxomic classification of the family Erythrobacteraceae.</title>
        <authorList>
            <person name="Xu L."/>
        </authorList>
    </citation>
    <scope>NUCLEOTIDE SEQUENCE [LARGE SCALE GENOMIC DNA]</scope>
    <source>
        <strain evidence="3 4">H32</strain>
    </source>
</reference>
<dbReference type="GO" id="GO:0008168">
    <property type="term" value="F:methyltransferase activity"/>
    <property type="evidence" value="ECO:0007669"/>
    <property type="project" value="UniProtKB-KW"/>
</dbReference>
<dbReference type="Proteomes" id="UP000444401">
    <property type="component" value="Unassembled WGS sequence"/>
</dbReference>
<dbReference type="Pfam" id="PF02636">
    <property type="entry name" value="Methyltransf_28"/>
    <property type="match status" value="1"/>
</dbReference>
<comment type="caution">
    <text evidence="3">The sequence shown here is derived from an EMBL/GenBank/DDBJ whole genome shotgun (WGS) entry which is preliminary data.</text>
</comment>
<keyword evidence="2" id="KW-0808">Transferase</keyword>
<accession>A0ABW9UZJ3</accession>
<evidence type="ECO:0000313" key="4">
    <source>
        <dbReference type="Proteomes" id="UP000444401"/>
    </source>
</evidence>
<dbReference type="PANTHER" id="PTHR12049">
    <property type="entry name" value="PROTEIN ARGININE METHYLTRANSFERASE NDUFAF7, MITOCHONDRIAL"/>
    <property type="match status" value="1"/>
</dbReference>
<protein>
    <submittedName>
        <fullName evidence="3">Class I SAM-dependent methyltransferase</fullName>
    </submittedName>
</protein>
<evidence type="ECO:0000313" key="3">
    <source>
        <dbReference type="EMBL" id="MXO69593.1"/>
    </source>
</evidence>